<dbReference type="RefSeq" id="WP_349586686.1">
    <property type="nucleotide sequence ID" value="NZ_JBEFLD010000004.1"/>
</dbReference>
<keyword evidence="1" id="KW-1133">Transmembrane helix</keyword>
<keyword evidence="1" id="KW-0472">Membrane</keyword>
<feature type="transmembrane region" description="Helical" evidence="1">
    <location>
        <begin position="39"/>
        <end position="57"/>
    </location>
</feature>
<dbReference type="Proteomes" id="UP001433638">
    <property type="component" value="Unassembled WGS sequence"/>
</dbReference>
<comment type="caution">
    <text evidence="2">The sequence shown here is derived from an EMBL/GenBank/DDBJ whole genome shotgun (WGS) entry which is preliminary data.</text>
</comment>
<gene>
    <name evidence="2" type="ORF">ABNW52_09145</name>
</gene>
<sequence length="67" mass="7351">MFYASQSFANFLTSLSVHFVAGNKNQAKKDFWQDFRRKIGALAIAGLMVLTMLVNPSQTSAKAPQGV</sequence>
<evidence type="ECO:0000256" key="1">
    <source>
        <dbReference type="SAM" id="Phobius"/>
    </source>
</evidence>
<organism evidence="2 3">
    <name type="scientific">Vogesella oryzagri</name>
    <dbReference type="NCBI Taxonomy" id="3160864"/>
    <lineage>
        <taxon>Bacteria</taxon>
        <taxon>Pseudomonadati</taxon>
        <taxon>Pseudomonadota</taxon>
        <taxon>Betaproteobacteria</taxon>
        <taxon>Neisseriales</taxon>
        <taxon>Chromobacteriaceae</taxon>
        <taxon>Vogesella</taxon>
    </lineage>
</organism>
<protein>
    <submittedName>
        <fullName evidence="2">Uncharacterized protein</fullName>
    </submittedName>
</protein>
<keyword evidence="1" id="KW-0812">Transmembrane</keyword>
<name>A0ABV1M3G9_9NEIS</name>
<dbReference type="EMBL" id="JBEFLD010000004">
    <property type="protein sequence ID" value="MEQ6290779.1"/>
    <property type="molecule type" value="Genomic_DNA"/>
</dbReference>
<proteinExistence type="predicted"/>
<keyword evidence="3" id="KW-1185">Reference proteome</keyword>
<evidence type="ECO:0000313" key="3">
    <source>
        <dbReference type="Proteomes" id="UP001433638"/>
    </source>
</evidence>
<reference evidence="2" key="1">
    <citation type="submission" date="2024-06" db="EMBL/GenBank/DDBJ databases">
        <title>Genome sequence of Vogesella sp. MAHUQ-64.</title>
        <authorList>
            <person name="Huq M.A."/>
        </authorList>
    </citation>
    <scope>NUCLEOTIDE SEQUENCE</scope>
    <source>
        <strain evidence="2">MAHUQ-64</strain>
    </source>
</reference>
<evidence type="ECO:0000313" key="2">
    <source>
        <dbReference type="EMBL" id="MEQ6290779.1"/>
    </source>
</evidence>
<accession>A0ABV1M3G9</accession>